<evidence type="ECO:0000313" key="1">
    <source>
        <dbReference type="EMBL" id="MFC6952942.1"/>
    </source>
</evidence>
<organism evidence="1 2">
    <name type="scientific">Halorubellus litoreus</name>
    <dbReference type="NCBI Taxonomy" id="755308"/>
    <lineage>
        <taxon>Archaea</taxon>
        <taxon>Methanobacteriati</taxon>
        <taxon>Methanobacteriota</taxon>
        <taxon>Stenosarchaea group</taxon>
        <taxon>Halobacteria</taxon>
        <taxon>Halobacteriales</taxon>
        <taxon>Halorubellaceae</taxon>
        <taxon>Halorubellus</taxon>
    </lineage>
</organism>
<sequence>MIYATRGLLEVLCEFAEDAEPNSVTAALATTAAGDLDGDVGDADPETPVFTDFYLPQTGDSITAVFGMDLSTPSAQTQGRFVSHPGGNPEISIEDDLHATVFVAVPPWTPENVAVYDRWSNQEELVVVDAEPPAADLSR</sequence>
<dbReference type="Pfam" id="PF26422">
    <property type="entry name" value="Halo_JAB_MPN"/>
    <property type="match status" value="1"/>
</dbReference>
<reference evidence="1 2" key="1">
    <citation type="journal article" date="2019" name="Int. J. Syst. Evol. Microbiol.">
        <title>The Global Catalogue of Microorganisms (GCM) 10K type strain sequencing project: providing services to taxonomists for standard genome sequencing and annotation.</title>
        <authorList>
            <consortium name="The Broad Institute Genomics Platform"/>
            <consortium name="The Broad Institute Genome Sequencing Center for Infectious Disease"/>
            <person name="Wu L."/>
            <person name="Ma J."/>
        </authorList>
    </citation>
    <scope>NUCLEOTIDE SEQUENCE [LARGE SCALE GENOMIC DNA]</scope>
    <source>
        <strain evidence="1 2">GX26</strain>
    </source>
</reference>
<name>A0ABD5VC00_9EURY</name>
<comment type="caution">
    <text evidence="1">The sequence shown here is derived from an EMBL/GenBank/DDBJ whole genome shotgun (WGS) entry which is preliminary data.</text>
</comment>
<dbReference type="InterPro" id="IPR058877">
    <property type="entry name" value="JAB/MPN_dom-containing"/>
</dbReference>
<proteinExistence type="predicted"/>
<dbReference type="EMBL" id="JBHSXN010000002">
    <property type="protein sequence ID" value="MFC6952942.1"/>
    <property type="molecule type" value="Genomic_DNA"/>
</dbReference>
<dbReference type="AlphaFoldDB" id="A0ABD5VC00"/>
<keyword evidence="2" id="KW-1185">Reference proteome</keyword>
<gene>
    <name evidence="1" type="ORF">ACFQGB_08705</name>
</gene>
<evidence type="ECO:0008006" key="3">
    <source>
        <dbReference type="Google" id="ProtNLM"/>
    </source>
</evidence>
<evidence type="ECO:0000313" key="2">
    <source>
        <dbReference type="Proteomes" id="UP001596395"/>
    </source>
</evidence>
<accession>A0ABD5VC00</accession>
<dbReference type="RefSeq" id="WP_336349922.1">
    <property type="nucleotide sequence ID" value="NZ_JAZAQL010000002.1"/>
</dbReference>
<protein>
    <recommendedName>
        <fullName evidence="3">Proteasome lid subunit RPN8/RPN11, contains Jab1/MPN metalloenzyme (JAMM) motif</fullName>
    </recommendedName>
</protein>
<dbReference type="Proteomes" id="UP001596395">
    <property type="component" value="Unassembled WGS sequence"/>
</dbReference>